<dbReference type="OrthoDB" id="2976553at2759"/>
<evidence type="ECO:0000313" key="1">
    <source>
        <dbReference type="EMBL" id="KIO32588.1"/>
    </source>
</evidence>
<reference evidence="1 2" key="1">
    <citation type="submission" date="2014-04" db="EMBL/GenBank/DDBJ databases">
        <authorList>
            <consortium name="DOE Joint Genome Institute"/>
            <person name="Kuo A."/>
            <person name="Girlanda M."/>
            <person name="Perotto S."/>
            <person name="Kohler A."/>
            <person name="Nagy L.G."/>
            <person name="Floudas D."/>
            <person name="Copeland A."/>
            <person name="Barry K.W."/>
            <person name="Cichocki N."/>
            <person name="Veneault-Fourrey C."/>
            <person name="LaButti K."/>
            <person name="Lindquist E.A."/>
            <person name="Lipzen A."/>
            <person name="Lundell T."/>
            <person name="Morin E."/>
            <person name="Murat C."/>
            <person name="Sun H."/>
            <person name="Tunlid A."/>
            <person name="Henrissat B."/>
            <person name="Grigoriev I.V."/>
            <person name="Hibbett D.S."/>
            <person name="Martin F."/>
            <person name="Nordberg H.P."/>
            <person name="Cantor M.N."/>
            <person name="Hua S.X."/>
        </authorList>
    </citation>
    <scope>NUCLEOTIDE SEQUENCE [LARGE SCALE GENOMIC DNA]</scope>
    <source>
        <strain evidence="1 2">MUT 4182</strain>
    </source>
</reference>
<evidence type="ECO:0000313" key="2">
    <source>
        <dbReference type="Proteomes" id="UP000054248"/>
    </source>
</evidence>
<protein>
    <submittedName>
        <fullName evidence="1">Uncharacterized protein</fullName>
    </submittedName>
</protein>
<name>A0A0C3LF37_9AGAM</name>
<reference evidence="2" key="2">
    <citation type="submission" date="2015-01" db="EMBL/GenBank/DDBJ databases">
        <title>Evolutionary Origins and Diversification of the Mycorrhizal Mutualists.</title>
        <authorList>
            <consortium name="DOE Joint Genome Institute"/>
            <consortium name="Mycorrhizal Genomics Consortium"/>
            <person name="Kohler A."/>
            <person name="Kuo A."/>
            <person name="Nagy L.G."/>
            <person name="Floudas D."/>
            <person name="Copeland A."/>
            <person name="Barry K.W."/>
            <person name="Cichocki N."/>
            <person name="Veneault-Fourrey C."/>
            <person name="LaButti K."/>
            <person name="Lindquist E.A."/>
            <person name="Lipzen A."/>
            <person name="Lundell T."/>
            <person name="Morin E."/>
            <person name="Murat C."/>
            <person name="Riley R."/>
            <person name="Ohm R."/>
            <person name="Sun H."/>
            <person name="Tunlid A."/>
            <person name="Henrissat B."/>
            <person name="Grigoriev I.V."/>
            <person name="Hibbett D.S."/>
            <person name="Martin F."/>
        </authorList>
    </citation>
    <scope>NUCLEOTIDE SEQUENCE [LARGE SCALE GENOMIC DNA]</scope>
    <source>
        <strain evidence="2">MUT 4182</strain>
    </source>
</reference>
<dbReference type="AlphaFoldDB" id="A0A0C3LF37"/>
<proteinExistence type="predicted"/>
<dbReference type="Proteomes" id="UP000054248">
    <property type="component" value="Unassembled WGS sequence"/>
</dbReference>
<dbReference type="HOGENOM" id="CLU_197739_0_0_1"/>
<accession>A0A0C3LF37</accession>
<sequence length="50" mass="5846">MFAPVGQRWSLELIRWWGGWTDGERIDTLIRYLLDDLSTSENDYSDALSP</sequence>
<keyword evidence="2" id="KW-1185">Reference proteome</keyword>
<feature type="non-terminal residue" evidence="1">
    <location>
        <position position="50"/>
    </location>
</feature>
<dbReference type="STRING" id="1051891.A0A0C3LF37"/>
<gene>
    <name evidence="1" type="ORF">M407DRAFT_43176</name>
</gene>
<dbReference type="EMBL" id="KN822953">
    <property type="protein sequence ID" value="KIO32588.1"/>
    <property type="molecule type" value="Genomic_DNA"/>
</dbReference>
<organism evidence="1 2">
    <name type="scientific">Tulasnella calospora MUT 4182</name>
    <dbReference type="NCBI Taxonomy" id="1051891"/>
    <lineage>
        <taxon>Eukaryota</taxon>
        <taxon>Fungi</taxon>
        <taxon>Dikarya</taxon>
        <taxon>Basidiomycota</taxon>
        <taxon>Agaricomycotina</taxon>
        <taxon>Agaricomycetes</taxon>
        <taxon>Cantharellales</taxon>
        <taxon>Tulasnellaceae</taxon>
        <taxon>Tulasnella</taxon>
    </lineage>
</organism>